<gene>
    <name evidence="4" type="ORF">BJN34_17240</name>
</gene>
<organism evidence="4 5">
    <name type="scientific">Cupriavidus necator</name>
    <name type="common">Alcaligenes eutrophus</name>
    <name type="synonym">Ralstonia eutropha</name>
    <dbReference type="NCBI Taxonomy" id="106590"/>
    <lineage>
        <taxon>Bacteria</taxon>
        <taxon>Pseudomonadati</taxon>
        <taxon>Pseudomonadota</taxon>
        <taxon>Betaproteobacteria</taxon>
        <taxon>Burkholderiales</taxon>
        <taxon>Burkholderiaceae</taxon>
        <taxon>Cupriavidus</taxon>
    </lineage>
</organism>
<protein>
    <submittedName>
        <fullName evidence="4">General secretion pathway protein GspG</fullName>
    </submittedName>
</protein>
<evidence type="ECO:0000313" key="4">
    <source>
        <dbReference type="EMBL" id="AQV95628.1"/>
    </source>
</evidence>
<feature type="transmembrane region" description="Helical" evidence="3">
    <location>
        <begin position="12"/>
        <end position="35"/>
    </location>
</feature>
<dbReference type="InterPro" id="IPR045584">
    <property type="entry name" value="Pilin-like"/>
</dbReference>
<dbReference type="RefSeq" id="WP_078197923.1">
    <property type="nucleotide sequence ID" value="NZ_CP017757.2"/>
</dbReference>
<dbReference type="PROSITE" id="PS00409">
    <property type="entry name" value="PROKAR_NTER_METHYL"/>
    <property type="match status" value="1"/>
</dbReference>
<sequence>MRIDLPRAARGFTLIELMVTLALMALLASVALPLAELTARRAQETELRRALRELRKAIDDYKDAADAGKIQRKVGDSGYPPSLEALAEGVPDATDPAGERRLYFLRRLPRDPLCGCPGEPAARHWRLRSYQSPPDEPREADDVFDVMSRNPGETLDGSHYDQW</sequence>
<keyword evidence="3" id="KW-1133">Transmembrane helix</keyword>
<keyword evidence="1" id="KW-0175">Coiled coil</keyword>
<dbReference type="Gene3D" id="3.30.700.10">
    <property type="entry name" value="Glycoprotein, Type 4 Pilin"/>
    <property type="match status" value="1"/>
</dbReference>
<feature type="region of interest" description="Disordered" evidence="2">
    <location>
        <begin position="72"/>
        <end position="92"/>
    </location>
</feature>
<dbReference type="NCBIfam" id="TIGR02532">
    <property type="entry name" value="IV_pilin_GFxxxE"/>
    <property type="match status" value="1"/>
</dbReference>
<feature type="coiled-coil region" evidence="1">
    <location>
        <begin position="34"/>
        <end position="71"/>
    </location>
</feature>
<dbReference type="EMBL" id="CP017757">
    <property type="protein sequence ID" value="AQV95628.1"/>
    <property type="molecule type" value="Genomic_DNA"/>
</dbReference>
<evidence type="ECO:0000313" key="5">
    <source>
        <dbReference type="Proteomes" id="UP000189627"/>
    </source>
</evidence>
<dbReference type="Pfam" id="PF07963">
    <property type="entry name" value="N_methyl"/>
    <property type="match status" value="1"/>
</dbReference>
<evidence type="ECO:0000256" key="1">
    <source>
        <dbReference type="SAM" id="Coils"/>
    </source>
</evidence>
<dbReference type="InterPro" id="IPR012902">
    <property type="entry name" value="N_methyl_site"/>
</dbReference>
<dbReference type="KEGG" id="cuh:BJN34_17240"/>
<evidence type="ECO:0000256" key="3">
    <source>
        <dbReference type="SAM" id="Phobius"/>
    </source>
</evidence>
<dbReference type="SUPFAM" id="SSF54523">
    <property type="entry name" value="Pili subunits"/>
    <property type="match status" value="1"/>
</dbReference>
<keyword evidence="3" id="KW-0812">Transmembrane</keyword>
<name>A0A1U9USF7_CUPNE</name>
<keyword evidence="3" id="KW-0472">Membrane</keyword>
<evidence type="ECO:0000256" key="2">
    <source>
        <dbReference type="SAM" id="MobiDB-lite"/>
    </source>
</evidence>
<reference evidence="5" key="1">
    <citation type="submission" date="2017-02" db="EMBL/GenBank/DDBJ databases">
        <title>Complete genome sequence of Cupriavidus necator strain NH9, a 3-chlorobenzoate degrader.</title>
        <authorList>
            <person name="Moriuchi R."/>
            <person name="Dohra H."/>
            <person name="Ogawa N."/>
        </authorList>
    </citation>
    <scope>NUCLEOTIDE SEQUENCE [LARGE SCALE GENOMIC DNA]</scope>
    <source>
        <strain evidence="5">NH9</strain>
    </source>
</reference>
<dbReference type="AlphaFoldDB" id="A0A1U9USF7"/>
<proteinExistence type="predicted"/>
<dbReference type="Proteomes" id="UP000189627">
    <property type="component" value="Chromosome 1"/>
</dbReference>
<dbReference type="OrthoDB" id="9790526at2"/>
<accession>A0A1U9USF7</accession>